<dbReference type="InterPro" id="IPR003439">
    <property type="entry name" value="ABC_transporter-like_ATP-bd"/>
</dbReference>
<feature type="transmembrane region" description="Helical" evidence="9">
    <location>
        <begin position="269"/>
        <end position="294"/>
    </location>
</feature>
<evidence type="ECO:0000259" key="10">
    <source>
        <dbReference type="PROSITE" id="PS50893"/>
    </source>
</evidence>
<keyword evidence="5" id="KW-0547">Nucleotide-binding</keyword>
<keyword evidence="4 9" id="KW-0812">Transmembrane</keyword>
<dbReference type="Pfam" id="PF00005">
    <property type="entry name" value="ABC_tran"/>
    <property type="match status" value="1"/>
</dbReference>
<dbReference type="FunFam" id="3.40.50.300:FF:000665">
    <property type="entry name" value="ABC transporter A family member 2"/>
    <property type="match status" value="1"/>
</dbReference>
<dbReference type="InterPro" id="IPR026082">
    <property type="entry name" value="ABCA"/>
</dbReference>
<evidence type="ECO:0000313" key="11">
    <source>
        <dbReference type="EMBL" id="CAD9235828.1"/>
    </source>
</evidence>
<feature type="transmembrane region" description="Helical" evidence="9">
    <location>
        <begin position="306"/>
        <end position="325"/>
    </location>
</feature>
<keyword evidence="8 9" id="KW-0472">Membrane</keyword>
<dbReference type="SMART" id="SM00382">
    <property type="entry name" value="AAA"/>
    <property type="match status" value="1"/>
</dbReference>
<dbReference type="GO" id="GO:0016887">
    <property type="term" value="F:ATP hydrolysis activity"/>
    <property type="evidence" value="ECO:0007669"/>
    <property type="project" value="InterPro"/>
</dbReference>
<dbReference type="GO" id="GO:0005524">
    <property type="term" value="F:ATP binding"/>
    <property type="evidence" value="ECO:0007669"/>
    <property type="project" value="UniProtKB-KW"/>
</dbReference>
<dbReference type="AlphaFoldDB" id="A0A7S1TG94"/>
<dbReference type="CDD" id="cd03263">
    <property type="entry name" value="ABC_subfamily_A"/>
    <property type="match status" value="1"/>
</dbReference>
<feature type="transmembrane region" description="Helical" evidence="9">
    <location>
        <begin position="229"/>
        <end position="248"/>
    </location>
</feature>
<comment type="subcellular location">
    <subcellularLocation>
        <location evidence="1">Membrane</location>
        <topology evidence="1">Multi-pass membrane protein</topology>
    </subcellularLocation>
</comment>
<dbReference type="GO" id="GO:0140359">
    <property type="term" value="F:ABC-type transporter activity"/>
    <property type="evidence" value="ECO:0007669"/>
    <property type="project" value="InterPro"/>
</dbReference>
<evidence type="ECO:0000256" key="7">
    <source>
        <dbReference type="ARBA" id="ARBA00022989"/>
    </source>
</evidence>
<dbReference type="SUPFAM" id="SSF52540">
    <property type="entry name" value="P-loop containing nucleoside triphosphate hydrolases"/>
    <property type="match status" value="1"/>
</dbReference>
<keyword evidence="3" id="KW-0813">Transport</keyword>
<feature type="transmembrane region" description="Helical" evidence="9">
    <location>
        <begin position="377"/>
        <end position="399"/>
    </location>
</feature>
<name>A0A7S1TG94_9RHOD</name>
<dbReference type="PROSITE" id="PS50893">
    <property type="entry name" value="ABC_TRANSPORTER_2"/>
    <property type="match status" value="1"/>
</dbReference>
<accession>A0A7S1TG94</accession>
<dbReference type="PANTHER" id="PTHR19229">
    <property type="entry name" value="ATP-BINDING CASSETTE TRANSPORTER SUBFAMILY A ABCA"/>
    <property type="match status" value="1"/>
</dbReference>
<feature type="domain" description="ABC transporter" evidence="10">
    <location>
        <begin position="520"/>
        <end position="749"/>
    </location>
</feature>
<dbReference type="EMBL" id="HBGH01014299">
    <property type="protein sequence ID" value="CAD9235828.1"/>
    <property type="molecule type" value="Transcribed_RNA"/>
</dbReference>
<reference evidence="11" key="1">
    <citation type="submission" date="2021-01" db="EMBL/GenBank/DDBJ databases">
        <authorList>
            <person name="Corre E."/>
            <person name="Pelletier E."/>
            <person name="Niang G."/>
            <person name="Scheremetjew M."/>
            <person name="Finn R."/>
            <person name="Kale V."/>
            <person name="Holt S."/>
            <person name="Cochrane G."/>
            <person name="Meng A."/>
            <person name="Brown T."/>
            <person name="Cohen L."/>
        </authorList>
    </citation>
    <scope>NUCLEOTIDE SEQUENCE</scope>
    <source>
        <strain evidence="11">SAG 36.94</strain>
    </source>
</reference>
<keyword evidence="6" id="KW-0067">ATP-binding</keyword>
<evidence type="ECO:0000256" key="8">
    <source>
        <dbReference type="ARBA" id="ARBA00023136"/>
    </source>
</evidence>
<proteinExistence type="predicted"/>
<protein>
    <recommendedName>
        <fullName evidence="2">Probable ATP-dependent transporter ycf16</fullName>
    </recommendedName>
</protein>
<dbReference type="InterPro" id="IPR013525">
    <property type="entry name" value="ABC2_TM"/>
</dbReference>
<evidence type="ECO:0000256" key="4">
    <source>
        <dbReference type="ARBA" id="ARBA00022692"/>
    </source>
</evidence>
<evidence type="ECO:0000256" key="3">
    <source>
        <dbReference type="ARBA" id="ARBA00022448"/>
    </source>
</evidence>
<dbReference type="InterPro" id="IPR017871">
    <property type="entry name" value="ABC_transporter-like_CS"/>
</dbReference>
<dbReference type="InterPro" id="IPR027417">
    <property type="entry name" value="P-loop_NTPase"/>
</dbReference>
<evidence type="ECO:0000256" key="9">
    <source>
        <dbReference type="SAM" id="Phobius"/>
    </source>
</evidence>
<evidence type="ECO:0000256" key="5">
    <source>
        <dbReference type="ARBA" id="ARBA00022741"/>
    </source>
</evidence>
<evidence type="ECO:0000256" key="6">
    <source>
        <dbReference type="ARBA" id="ARBA00022840"/>
    </source>
</evidence>
<organism evidence="11">
    <name type="scientific">Compsopogon caeruleus</name>
    <dbReference type="NCBI Taxonomy" id="31354"/>
    <lineage>
        <taxon>Eukaryota</taxon>
        <taxon>Rhodophyta</taxon>
        <taxon>Compsopogonophyceae</taxon>
        <taxon>Compsopogonales</taxon>
        <taxon>Compsopogonaceae</taxon>
        <taxon>Compsopogon</taxon>
    </lineage>
</organism>
<dbReference type="PROSITE" id="PS00211">
    <property type="entry name" value="ABC_TRANSPORTER_1"/>
    <property type="match status" value="1"/>
</dbReference>
<dbReference type="GO" id="GO:0005319">
    <property type="term" value="F:lipid transporter activity"/>
    <property type="evidence" value="ECO:0007669"/>
    <property type="project" value="TreeGrafter"/>
</dbReference>
<sequence length="857" mass="96041">MVYLDALAVLLKKNLKLAVRDLVSLAVQLVSPLFVILLLFAAQKSFDNNVSFTPELRVNQYPEPSRVGLVPKCSRPTDGACYSLAYVYDGSVGDFPVDTWVNNIAEEANISQNQVRNFSSSSALNLFLLENPNTTNAAFIFEQYNLNQMSSKTNISFTVQYNTTPQDVFPIGVTDFNEVELMPSLITAMNAQIMSSFLNRKVQFEFYKKIFPHPDLPGKDDAFQNYGPFLLYGCFILSFQFFLYRLALEKENRNRVAMKLAGMYQSQHYLSWGLPFALSMLFTSLLLIAFGYIFQFDFFKETNFGVTFITFFLFGLALIPWIFFFELLVKSAQSVSLLVFSFFFVTYLIASSQELIYGTSVDGRELLQGGVRALRQVFAILPPTMFIRCVQLIVFGYVVGGGIQWENIDDLDIFSIRTCWIWMAFTSAAVLLLTVYLDNALLNRLGPSYFLKASRWRKKSHENLSSDYLDQVYGTAEFIEPTAAEQTSFGAAAGEVVDADVTAERKLIDDKVKTKENCAVIIDGIVKQYGSFRAVDDVSFAVRHNSLFALLGHNGAGKTTLFSMLTGANSITEGDAHIYGYSVKRESDSVRSILGVCPQHDILWDTLSAGEHIEIFAALKGVPKRERASEISRRLEQVELLDVKDKFAGQLSGGMQRRLSVAISLTGDPKIVFLDEPTTGMDPVSRRQVWEMIETAKRGRVLVLVTHSMEEADVLGDMVGIMARGKLRVLGTSLRLKNKFGAGYKLVTLSSKSAPVLACLKDVCPSVSELESVMAPDGGTISEFSLPRSELYLLKEVLLTLERRQSELGIRSFSVSQSTLEEVFVRITSLVAEDNPQETTERKCLSWPRLPFCWLWS</sequence>
<dbReference type="Gene3D" id="3.40.50.300">
    <property type="entry name" value="P-loop containing nucleotide triphosphate hydrolases"/>
    <property type="match status" value="1"/>
</dbReference>
<feature type="transmembrane region" description="Helical" evidence="9">
    <location>
        <begin position="419"/>
        <end position="437"/>
    </location>
</feature>
<dbReference type="InterPro" id="IPR003593">
    <property type="entry name" value="AAA+_ATPase"/>
</dbReference>
<gene>
    <name evidence="11" type="ORF">CCAE0312_LOCUS7920</name>
</gene>
<keyword evidence="7 9" id="KW-1133">Transmembrane helix</keyword>
<feature type="transmembrane region" description="Helical" evidence="9">
    <location>
        <begin position="22"/>
        <end position="42"/>
    </location>
</feature>
<feature type="transmembrane region" description="Helical" evidence="9">
    <location>
        <begin position="337"/>
        <end position="357"/>
    </location>
</feature>
<evidence type="ECO:0000256" key="1">
    <source>
        <dbReference type="ARBA" id="ARBA00004141"/>
    </source>
</evidence>
<evidence type="ECO:0000256" key="2">
    <source>
        <dbReference type="ARBA" id="ARBA00014334"/>
    </source>
</evidence>
<dbReference type="GO" id="GO:0016020">
    <property type="term" value="C:membrane"/>
    <property type="evidence" value="ECO:0007669"/>
    <property type="project" value="UniProtKB-SubCell"/>
</dbReference>
<dbReference type="Pfam" id="PF12698">
    <property type="entry name" value="ABC2_membrane_3"/>
    <property type="match status" value="1"/>
</dbReference>